<dbReference type="Proteomes" id="UP000481417">
    <property type="component" value="Unassembled WGS sequence"/>
</dbReference>
<dbReference type="Pfam" id="PF09361">
    <property type="entry name" value="Phasin_2"/>
    <property type="match status" value="1"/>
</dbReference>
<feature type="compositionally biased region" description="Basic and acidic residues" evidence="1">
    <location>
        <begin position="179"/>
        <end position="211"/>
    </location>
</feature>
<feature type="domain" description="Phasin" evidence="3">
    <location>
        <begin position="243"/>
        <end position="334"/>
    </location>
</feature>
<keyword evidence="5" id="KW-1185">Reference proteome</keyword>
<evidence type="ECO:0000313" key="4">
    <source>
        <dbReference type="EMBL" id="MTE00267.1"/>
    </source>
</evidence>
<feature type="region of interest" description="Disordered" evidence="1">
    <location>
        <begin position="137"/>
        <end position="212"/>
    </location>
</feature>
<protein>
    <recommendedName>
        <fullName evidence="6">Hemerythrin-like domain-containing protein</fullName>
    </recommendedName>
</protein>
<feature type="domain" description="Hemerythrin-like" evidence="2">
    <location>
        <begin position="25"/>
        <end position="123"/>
    </location>
</feature>
<evidence type="ECO:0008006" key="6">
    <source>
        <dbReference type="Google" id="ProtNLM"/>
    </source>
</evidence>
<sequence>MSMTLRQTIQAAPGKAVALITKRSATSNQAVKARESLHAELNDELVRYAEIEEHHLLPLLRKNPETRDLAVGALKGNRELRASLEKLAGLPKDDDAFLVALSDLNKGLQQHLRNERKELLPAVLKVLGDAEMPSVAAAPGDAVKAVEASGPDEGREERREQAGQAERQAAEARQAVARVQREAERVTREATEKVADVTEHGGAAVRDRTRQVTETFTERAQQVATDTRAAMTTCGDSARKMAKDMQVAATTSGASLGVLSDVSSAWTTWFEKATRANADAAQKLSRAKSVKDLAAVQREFATSIMHNWMERRAAMLQAARRHSKQASNPLQARVNETA</sequence>
<dbReference type="InterPro" id="IPR018968">
    <property type="entry name" value="Phasin"/>
</dbReference>
<evidence type="ECO:0000256" key="1">
    <source>
        <dbReference type="SAM" id="MobiDB-lite"/>
    </source>
</evidence>
<reference evidence="4 5" key="1">
    <citation type="submission" date="2019-11" db="EMBL/GenBank/DDBJ databases">
        <authorList>
            <person name="Lang L."/>
        </authorList>
    </citation>
    <scope>NUCLEOTIDE SEQUENCE [LARGE SCALE GENOMIC DNA]</scope>
    <source>
        <strain evidence="4 5">YIM 132242</strain>
    </source>
</reference>
<dbReference type="AlphaFoldDB" id="A0A6L6HM58"/>
<proteinExistence type="predicted"/>
<dbReference type="Pfam" id="PF01814">
    <property type="entry name" value="Hemerythrin"/>
    <property type="match status" value="1"/>
</dbReference>
<dbReference type="Gene3D" id="1.20.120.520">
    <property type="entry name" value="nmb1532 protein domain like"/>
    <property type="match status" value="1"/>
</dbReference>
<evidence type="ECO:0000259" key="2">
    <source>
        <dbReference type="Pfam" id="PF01814"/>
    </source>
</evidence>
<name>A0A6L6HM58_9RHOB</name>
<evidence type="ECO:0000259" key="3">
    <source>
        <dbReference type="Pfam" id="PF09361"/>
    </source>
</evidence>
<gene>
    <name evidence="4" type="ORF">GIY56_08205</name>
</gene>
<organism evidence="4 5">
    <name type="scientific">Paracoccus lichenicola</name>
    <dbReference type="NCBI Taxonomy" id="2665644"/>
    <lineage>
        <taxon>Bacteria</taxon>
        <taxon>Pseudomonadati</taxon>
        <taxon>Pseudomonadota</taxon>
        <taxon>Alphaproteobacteria</taxon>
        <taxon>Rhodobacterales</taxon>
        <taxon>Paracoccaceae</taxon>
        <taxon>Paracoccus</taxon>
    </lineage>
</organism>
<dbReference type="EMBL" id="WMBT01000003">
    <property type="protein sequence ID" value="MTE00267.1"/>
    <property type="molecule type" value="Genomic_DNA"/>
</dbReference>
<comment type="caution">
    <text evidence="4">The sequence shown here is derived from an EMBL/GenBank/DDBJ whole genome shotgun (WGS) entry which is preliminary data.</text>
</comment>
<feature type="compositionally biased region" description="Polar residues" evidence="1">
    <location>
        <begin position="325"/>
        <end position="338"/>
    </location>
</feature>
<dbReference type="InterPro" id="IPR012312">
    <property type="entry name" value="Hemerythrin-like"/>
</dbReference>
<feature type="compositionally biased region" description="Basic and acidic residues" evidence="1">
    <location>
        <begin position="152"/>
        <end position="161"/>
    </location>
</feature>
<feature type="compositionally biased region" description="Low complexity" evidence="1">
    <location>
        <begin position="162"/>
        <end position="178"/>
    </location>
</feature>
<feature type="region of interest" description="Disordered" evidence="1">
    <location>
        <begin position="319"/>
        <end position="338"/>
    </location>
</feature>
<accession>A0A6L6HM58</accession>
<evidence type="ECO:0000313" key="5">
    <source>
        <dbReference type="Proteomes" id="UP000481417"/>
    </source>
</evidence>
<dbReference type="RefSeq" id="WP_154764322.1">
    <property type="nucleotide sequence ID" value="NZ_WMBT01000003.1"/>
</dbReference>